<keyword evidence="1" id="KW-0812">Transmembrane</keyword>
<feature type="transmembrane region" description="Helical" evidence="1">
    <location>
        <begin position="6"/>
        <end position="25"/>
    </location>
</feature>
<keyword evidence="1" id="KW-0472">Membrane</keyword>
<dbReference type="EMBL" id="CP000384">
    <property type="protein sequence ID" value="ABG07679.1"/>
    <property type="molecule type" value="Genomic_DNA"/>
</dbReference>
<name>A0A5Q5BHJ0_MYCSS</name>
<sequence>MSPPDIATWLVAGYALALVLVAWGFDLMAKRASHRAAGWRTGGFVYHPDHDAWKCPTDQWLWPTSFDPNNRVMRYRAKPTVCNSCPVKADCTTSPHGREISRQVDPWPFSEAGRFHRGIACAIAGLAFVMPLAQAAITHSTADVLVSATTGLIVAVTCLPLFRHLWSTQVIAPEHLPHRTAHEESVAAAIDKYSTRWGVGPSKKDSGAR</sequence>
<reference evidence="2" key="1">
    <citation type="submission" date="2006-06" db="EMBL/GenBank/DDBJ databases">
        <title>Complete sequence of chromosome of Mycobacterium sp. MCS.</title>
        <authorList>
            <consortium name="US DOE Joint Genome Institute"/>
            <person name="Copeland A."/>
            <person name="Lucas S."/>
            <person name="Lapidus A."/>
            <person name="Barry K."/>
            <person name="Detter J.C."/>
            <person name="Glavina del Rio T."/>
            <person name="Hammon N."/>
            <person name="Israni S."/>
            <person name="Dalin E."/>
            <person name="Tice H."/>
            <person name="Pitluck S."/>
            <person name="Martinez M."/>
            <person name="Schmutz J."/>
            <person name="Larimer F."/>
            <person name="Land M."/>
            <person name="Hauser L."/>
            <person name="Kyrpides N."/>
            <person name="Kim E."/>
            <person name="Miller C.D."/>
            <person name="Hughes J.E."/>
            <person name="Anderson A.J."/>
            <person name="Sims R.C."/>
            <person name="Richardson P."/>
        </authorList>
    </citation>
    <scope>NUCLEOTIDE SEQUENCE [LARGE SCALE GENOMIC DNA]</scope>
    <source>
        <strain evidence="2">MCS</strain>
    </source>
</reference>
<gene>
    <name evidence="2" type="ordered locus">Mmcs_1568</name>
</gene>
<evidence type="ECO:0000313" key="2">
    <source>
        <dbReference type="EMBL" id="ABG07679.1"/>
    </source>
</evidence>
<evidence type="ECO:0008006" key="3">
    <source>
        <dbReference type="Google" id="ProtNLM"/>
    </source>
</evidence>
<dbReference type="AlphaFoldDB" id="A0A5Q5BHJ0"/>
<dbReference type="KEGG" id="mmc:Mmcs_1568"/>
<organism evidence="2">
    <name type="scientific">Mycobacterium sp. (strain MCS)</name>
    <dbReference type="NCBI Taxonomy" id="164756"/>
    <lineage>
        <taxon>Bacteria</taxon>
        <taxon>Bacillati</taxon>
        <taxon>Actinomycetota</taxon>
        <taxon>Actinomycetes</taxon>
        <taxon>Mycobacteriales</taxon>
        <taxon>Mycobacteriaceae</taxon>
        <taxon>Mycobacterium</taxon>
    </lineage>
</organism>
<evidence type="ECO:0000256" key="1">
    <source>
        <dbReference type="SAM" id="Phobius"/>
    </source>
</evidence>
<keyword evidence="1" id="KW-1133">Transmembrane helix</keyword>
<accession>A0A5Q5BHJ0</accession>
<protein>
    <recommendedName>
        <fullName evidence="3">Transposase DDE domain-containing protein</fullName>
    </recommendedName>
</protein>
<feature type="transmembrane region" description="Helical" evidence="1">
    <location>
        <begin position="119"/>
        <end position="138"/>
    </location>
</feature>
<feature type="transmembrane region" description="Helical" evidence="1">
    <location>
        <begin position="144"/>
        <end position="162"/>
    </location>
</feature>
<proteinExistence type="predicted"/>